<evidence type="ECO:0000313" key="2">
    <source>
        <dbReference type="Proteomes" id="UP001065298"/>
    </source>
</evidence>
<comment type="caution">
    <text evidence="1">The sequence shown here is derived from an EMBL/GenBank/DDBJ whole genome shotgun (WGS) entry which is preliminary data.</text>
</comment>
<gene>
    <name evidence="1" type="ORF">NCS57_01254100</name>
</gene>
<dbReference type="EMBL" id="CM046512">
    <property type="protein sequence ID" value="KAI8655065.1"/>
    <property type="molecule type" value="Genomic_DNA"/>
</dbReference>
<protein>
    <submittedName>
        <fullName evidence="1">DAO domain-containing protein</fullName>
    </submittedName>
</protein>
<organism evidence="1 2">
    <name type="scientific">Fusarium keratoplasticum</name>
    <dbReference type="NCBI Taxonomy" id="1328300"/>
    <lineage>
        <taxon>Eukaryota</taxon>
        <taxon>Fungi</taxon>
        <taxon>Dikarya</taxon>
        <taxon>Ascomycota</taxon>
        <taxon>Pezizomycotina</taxon>
        <taxon>Sordariomycetes</taxon>
        <taxon>Hypocreomycetidae</taxon>
        <taxon>Hypocreales</taxon>
        <taxon>Nectriaceae</taxon>
        <taxon>Fusarium</taxon>
        <taxon>Fusarium solani species complex</taxon>
    </lineage>
</organism>
<evidence type="ECO:0000313" key="1">
    <source>
        <dbReference type="EMBL" id="KAI8655065.1"/>
    </source>
</evidence>
<name>A0ACC0QJG7_9HYPO</name>
<sequence>MTISKSSNIAIVGGGAFGLSTALHLTEAGYTNISIYEQDDQIPPRYSAANDLNKIVRAEYEDLFWTKLTIVSVIYHFSYLANVNPLIPQQAISAWKTPFYAPFFHQTGFIHCVSGNASEEATATLSRFRAAADAHSQLKDHVLPFREDGDIQKRFWQYTGSFPGWSGYFNSFDGYAHSGAALTAAYREAQARGVRFFLGPQGAVSEIVYEKTPDGRRATGIKTGSGRFHAADLVIVAVGAAATKLVPEIGTQVVAKSWSVAHVHLSDQEVSALRGIPITYARDLGFYFEPDPKTNLLKICPMGGGYINTDPRTGFSHAPKSLKDSAFVPEHDEVKMRKLLAETLPYLADRPLVKKSLCWFADTLNSDFIIDFVPQTSESLVLLTGDSGHGFKFFPIFGSWVKKLLEQGDQSTARWKWKDPKASQGDANWGGSVSWRLGETLELSDIQPPSAPKL</sequence>
<dbReference type="Proteomes" id="UP001065298">
    <property type="component" value="Chromosome 10"/>
</dbReference>
<reference evidence="1" key="1">
    <citation type="submission" date="2022-06" db="EMBL/GenBank/DDBJ databases">
        <title>Fusarium solani species complex genomes reveal bases of compartmentalisation and animal pathogenesis.</title>
        <authorList>
            <person name="Tsai I.J."/>
        </authorList>
    </citation>
    <scope>NUCLEOTIDE SEQUENCE</scope>
    <source>
        <strain evidence="1">Fu6.1</strain>
    </source>
</reference>
<accession>A0ACC0QJG7</accession>
<keyword evidence="2" id="KW-1185">Reference proteome</keyword>
<proteinExistence type="predicted"/>